<name>A0A9N9NQL8_9GLOM</name>
<sequence>KNHSGSKDLNIFANDRKELVGDSVRSKGWLSSCVDGFKSSKIAEVQSGKKMTGQVTVPESKINTALKSLQDLLVAIQDIKWLQENMKKKNGCLAWRLSQIIPIYVDALTTGWSAILKKKKAFGNWENYHKHTNIALLESTTALLGLESFVHIIMHQWVTIYIDN</sequence>
<dbReference type="EMBL" id="CAJVQA010017516">
    <property type="protein sequence ID" value="CAG8749166.1"/>
    <property type="molecule type" value="Genomic_DNA"/>
</dbReference>
<keyword evidence="2" id="KW-1185">Reference proteome</keyword>
<dbReference type="AlphaFoldDB" id="A0A9N9NQL8"/>
<gene>
    <name evidence="1" type="ORF">CPELLU_LOCUS14592</name>
</gene>
<evidence type="ECO:0000313" key="1">
    <source>
        <dbReference type="EMBL" id="CAG8749166.1"/>
    </source>
</evidence>
<dbReference type="Proteomes" id="UP000789759">
    <property type="component" value="Unassembled WGS sequence"/>
</dbReference>
<organism evidence="1 2">
    <name type="scientific">Cetraspora pellucida</name>
    <dbReference type="NCBI Taxonomy" id="1433469"/>
    <lineage>
        <taxon>Eukaryota</taxon>
        <taxon>Fungi</taxon>
        <taxon>Fungi incertae sedis</taxon>
        <taxon>Mucoromycota</taxon>
        <taxon>Glomeromycotina</taxon>
        <taxon>Glomeromycetes</taxon>
        <taxon>Diversisporales</taxon>
        <taxon>Gigasporaceae</taxon>
        <taxon>Cetraspora</taxon>
    </lineage>
</organism>
<comment type="caution">
    <text evidence="1">The sequence shown here is derived from an EMBL/GenBank/DDBJ whole genome shotgun (WGS) entry which is preliminary data.</text>
</comment>
<dbReference type="OrthoDB" id="2897838at2759"/>
<accession>A0A9N9NQL8</accession>
<feature type="non-terminal residue" evidence="1">
    <location>
        <position position="164"/>
    </location>
</feature>
<evidence type="ECO:0000313" key="2">
    <source>
        <dbReference type="Proteomes" id="UP000789759"/>
    </source>
</evidence>
<reference evidence="1" key="1">
    <citation type="submission" date="2021-06" db="EMBL/GenBank/DDBJ databases">
        <authorList>
            <person name="Kallberg Y."/>
            <person name="Tangrot J."/>
            <person name="Rosling A."/>
        </authorList>
    </citation>
    <scope>NUCLEOTIDE SEQUENCE</scope>
    <source>
        <strain evidence="1">FL966</strain>
    </source>
</reference>
<protein>
    <submittedName>
        <fullName evidence="1">20618_t:CDS:1</fullName>
    </submittedName>
</protein>
<proteinExistence type="predicted"/>